<sequence>MCFVECLGVVRAIGEEGEWCMTVCDVKGTEVLLVSGSNMKWIVE</sequence>
<proteinExistence type="predicted"/>
<gene>
    <name evidence="1" type="ORF">L195_g061250</name>
</gene>
<evidence type="ECO:0000313" key="2">
    <source>
        <dbReference type="Proteomes" id="UP000236291"/>
    </source>
</evidence>
<reference evidence="1 2" key="2">
    <citation type="journal article" date="2017" name="Front. Plant Sci.">
        <title>Gene Classification and Mining of Molecular Markers Useful in Red Clover (Trifolium pratense) Breeding.</title>
        <authorList>
            <person name="Istvanek J."/>
            <person name="Dluhosova J."/>
            <person name="Dluhos P."/>
            <person name="Patkova L."/>
            <person name="Nedelnik J."/>
            <person name="Repkova J."/>
        </authorList>
    </citation>
    <scope>NUCLEOTIDE SEQUENCE [LARGE SCALE GENOMIC DNA]</scope>
    <source>
        <strain evidence="2">cv. Tatra</strain>
        <tissue evidence="1">Young leaves</tissue>
    </source>
</reference>
<name>A0A2K3K8P5_TRIPR</name>
<comment type="caution">
    <text evidence="1">The sequence shown here is derived from an EMBL/GenBank/DDBJ whole genome shotgun (WGS) entry which is preliminary data.</text>
</comment>
<organism evidence="1 2">
    <name type="scientific">Trifolium pratense</name>
    <name type="common">Red clover</name>
    <dbReference type="NCBI Taxonomy" id="57577"/>
    <lineage>
        <taxon>Eukaryota</taxon>
        <taxon>Viridiplantae</taxon>
        <taxon>Streptophyta</taxon>
        <taxon>Embryophyta</taxon>
        <taxon>Tracheophyta</taxon>
        <taxon>Spermatophyta</taxon>
        <taxon>Magnoliopsida</taxon>
        <taxon>eudicotyledons</taxon>
        <taxon>Gunneridae</taxon>
        <taxon>Pentapetalae</taxon>
        <taxon>rosids</taxon>
        <taxon>fabids</taxon>
        <taxon>Fabales</taxon>
        <taxon>Fabaceae</taxon>
        <taxon>Papilionoideae</taxon>
        <taxon>50 kb inversion clade</taxon>
        <taxon>NPAAA clade</taxon>
        <taxon>Hologalegina</taxon>
        <taxon>IRL clade</taxon>
        <taxon>Trifolieae</taxon>
        <taxon>Trifolium</taxon>
    </lineage>
</organism>
<feature type="non-terminal residue" evidence="1">
    <location>
        <position position="44"/>
    </location>
</feature>
<dbReference type="AlphaFoldDB" id="A0A2K3K8P5"/>
<protein>
    <submittedName>
        <fullName evidence="1">Uncharacterized protein</fullName>
    </submittedName>
</protein>
<accession>A0A2K3K8P5</accession>
<dbReference type="Proteomes" id="UP000236291">
    <property type="component" value="Unassembled WGS sequence"/>
</dbReference>
<dbReference type="EMBL" id="ASHM01149445">
    <property type="protein sequence ID" value="PNX62654.1"/>
    <property type="molecule type" value="Genomic_DNA"/>
</dbReference>
<reference evidence="1 2" key="1">
    <citation type="journal article" date="2014" name="Am. J. Bot.">
        <title>Genome assembly and annotation for red clover (Trifolium pratense; Fabaceae).</title>
        <authorList>
            <person name="Istvanek J."/>
            <person name="Jaros M."/>
            <person name="Krenek A."/>
            <person name="Repkova J."/>
        </authorList>
    </citation>
    <scope>NUCLEOTIDE SEQUENCE [LARGE SCALE GENOMIC DNA]</scope>
    <source>
        <strain evidence="2">cv. Tatra</strain>
        <tissue evidence="1">Young leaves</tissue>
    </source>
</reference>
<evidence type="ECO:0000313" key="1">
    <source>
        <dbReference type="EMBL" id="PNX62654.1"/>
    </source>
</evidence>